<keyword evidence="3" id="KW-0720">Serine protease</keyword>
<evidence type="ECO:0000256" key="4">
    <source>
        <dbReference type="SAM" id="SignalP"/>
    </source>
</evidence>
<dbReference type="Gene3D" id="2.130.10.120">
    <property type="entry name" value="Prolyl oligopeptidase, N-terminal domain"/>
    <property type="match status" value="1"/>
</dbReference>
<reference evidence="7 8" key="1">
    <citation type="submission" date="2020-05" db="EMBL/GenBank/DDBJ databases">
        <title>Parvularcula mediterraneae sp. nov., isolated from polypropylene straw from shallow seawater of the seashore of Laganas in Zakynthos island, Greece.</title>
        <authorList>
            <person name="Szabo I."/>
            <person name="Al-Omari J."/>
            <person name="Rado J."/>
            <person name="Szerdahelyi G.S."/>
        </authorList>
    </citation>
    <scope>NUCLEOTIDE SEQUENCE [LARGE SCALE GENOMIC DNA]</scope>
    <source>
        <strain evidence="7 8">ZS-1/3</strain>
    </source>
</reference>
<dbReference type="PANTHER" id="PTHR42881:SF13">
    <property type="entry name" value="PROLYL ENDOPEPTIDASE"/>
    <property type="match status" value="1"/>
</dbReference>
<dbReference type="GO" id="GO:0070012">
    <property type="term" value="F:oligopeptidase activity"/>
    <property type="evidence" value="ECO:0007669"/>
    <property type="project" value="TreeGrafter"/>
</dbReference>
<dbReference type="GO" id="GO:0004252">
    <property type="term" value="F:serine-type endopeptidase activity"/>
    <property type="evidence" value="ECO:0007669"/>
    <property type="project" value="InterPro"/>
</dbReference>
<dbReference type="GO" id="GO:0006508">
    <property type="term" value="P:proteolysis"/>
    <property type="evidence" value="ECO:0007669"/>
    <property type="project" value="UniProtKB-KW"/>
</dbReference>
<dbReference type="InterPro" id="IPR029058">
    <property type="entry name" value="AB_hydrolase_fold"/>
</dbReference>
<dbReference type="RefSeq" id="WP_173197368.1">
    <property type="nucleotide sequence ID" value="NZ_JABFCX010000002.1"/>
</dbReference>
<dbReference type="Gene3D" id="3.40.50.1820">
    <property type="entry name" value="alpha/beta hydrolase"/>
    <property type="match status" value="1"/>
</dbReference>
<dbReference type="InterPro" id="IPR002470">
    <property type="entry name" value="Peptidase_S9A"/>
</dbReference>
<dbReference type="SUPFAM" id="SSF50993">
    <property type="entry name" value="Peptidase/esterase 'gauge' domain"/>
    <property type="match status" value="1"/>
</dbReference>
<dbReference type="Pfam" id="PF00326">
    <property type="entry name" value="Peptidase_S9"/>
    <property type="match status" value="1"/>
</dbReference>
<name>A0A7Y3RKF6_9PROT</name>
<dbReference type="GO" id="GO:0005829">
    <property type="term" value="C:cytosol"/>
    <property type="evidence" value="ECO:0007669"/>
    <property type="project" value="TreeGrafter"/>
</dbReference>
<evidence type="ECO:0000256" key="1">
    <source>
        <dbReference type="ARBA" id="ARBA00022670"/>
    </source>
</evidence>
<dbReference type="Proteomes" id="UP000536835">
    <property type="component" value="Unassembled WGS sequence"/>
</dbReference>
<evidence type="ECO:0000259" key="6">
    <source>
        <dbReference type="Pfam" id="PF02897"/>
    </source>
</evidence>
<dbReference type="InterPro" id="IPR051167">
    <property type="entry name" value="Prolyl_oligopep/macrocyclase"/>
</dbReference>
<evidence type="ECO:0000256" key="2">
    <source>
        <dbReference type="ARBA" id="ARBA00022801"/>
    </source>
</evidence>
<evidence type="ECO:0000313" key="8">
    <source>
        <dbReference type="Proteomes" id="UP000536835"/>
    </source>
</evidence>
<dbReference type="AlphaFoldDB" id="A0A7Y3RKF6"/>
<organism evidence="7 8">
    <name type="scientific">Parvularcula mediterranea</name>
    <dbReference type="NCBI Taxonomy" id="2732508"/>
    <lineage>
        <taxon>Bacteria</taxon>
        <taxon>Pseudomonadati</taxon>
        <taxon>Pseudomonadota</taxon>
        <taxon>Alphaproteobacteria</taxon>
        <taxon>Parvularculales</taxon>
        <taxon>Parvularculaceae</taxon>
        <taxon>Parvularcula</taxon>
    </lineage>
</organism>
<gene>
    <name evidence="7" type="ORF">HK107_05225</name>
</gene>
<keyword evidence="4" id="KW-0732">Signal</keyword>
<feature type="chain" id="PRO_5031398296" evidence="4">
    <location>
        <begin position="21"/>
        <end position="699"/>
    </location>
</feature>
<evidence type="ECO:0000259" key="5">
    <source>
        <dbReference type="Pfam" id="PF00326"/>
    </source>
</evidence>
<dbReference type="PANTHER" id="PTHR42881">
    <property type="entry name" value="PROLYL ENDOPEPTIDASE"/>
    <property type="match status" value="1"/>
</dbReference>
<evidence type="ECO:0000256" key="3">
    <source>
        <dbReference type="ARBA" id="ARBA00022825"/>
    </source>
</evidence>
<dbReference type="SUPFAM" id="SSF53474">
    <property type="entry name" value="alpha/beta-Hydrolases"/>
    <property type="match status" value="1"/>
</dbReference>
<comment type="caution">
    <text evidence="7">The sequence shown here is derived from an EMBL/GenBank/DDBJ whole genome shotgun (WGS) entry which is preliminary data.</text>
</comment>
<keyword evidence="8" id="KW-1185">Reference proteome</keyword>
<protein>
    <submittedName>
        <fullName evidence="7">S9 family peptidase</fullName>
    </submittedName>
</protein>
<feature type="domain" description="Peptidase S9A N-terminal" evidence="6">
    <location>
        <begin position="28"/>
        <end position="244"/>
    </location>
</feature>
<evidence type="ECO:0000313" key="7">
    <source>
        <dbReference type="EMBL" id="NNU15719.1"/>
    </source>
</evidence>
<dbReference type="PRINTS" id="PR00862">
    <property type="entry name" value="PROLIGOPTASE"/>
</dbReference>
<keyword evidence="1" id="KW-0645">Protease</keyword>
<feature type="domain" description="Peptidase S9 prolyl oligopeptidase catalytic" evidence="5">
    <location>
        <begin position="489"/>
        <end position="692"/>
    </location>
</feature>
<dbReference type="InterPro" id="IPR001375">
    <property type="entry name" value="Peptidase_S9_cat"/>
</dbReference>
<accession>A0A7Y3RKF6</accession>
<feature type="signal peptide" evidence="4">
    <location>
        <begin position="1"/>
        <end position="20"/>
    </location>
</feature>
<keyword evidence="2" id="KW-0378">Hydrolase</keyword>
<proteinExistence type="predicted"/>
<dbReference type="InterPro" id="IPR023302">
    <property type="entry name" value="Pept_S9A_N"/>
</dbReference>
<dbReference type="EMBL" id="JABFCX010000002">
    <property type="protein sequence ID" value="NNU15719.1"/>
    <property type="molecule type" value="Genomic_DNA"/>
</dbReference>
<dbReference type="Pfam" id="PF02897">
    <property type="entry name" value="Peptidase_S9_N"/>
    <property type="match status" value="1"/>
</dbReference>
<sequence length="699" mass="77930">MKRLLTGVAFAALSMTAAHAQSEVDVMKNDPFLWLEEVQGEWALDWVRAQNERSLAVLEAHPAYEPMLSEANAILTSDDRVPSVSLRGGYAYNFWQDKDAVRGVWRRMSQKDYLAKSDDWEVILDVDKLAEDEGENWVFAGTDCLAPDYSRCLVTLSRGGSDAAVVREYDIDSRSFVDGGFELPEAKSSVTWLDADTVLVGTDFGEGTLTDSGYPRIVKVWKRGQDLADATQVYEAATTDIWTYPYSFWDGESYTGGVFHGETFYDYNWMVLNEDMEAVRLPLPKKASLSGFSSGDFVIELKEPMEFGGETYTTGSVIAMGRAMEEVQVLVEPTREIAVQSVATSKDDIVITLLDDIAGRMIRFEERRNGKWRGRDIRLPEGGVIGLRTMDPSTGAVIATYENPITPDTFYLIENRRPKEIDRSPAFFDAEGMMVKRYEATSSDGTKIPYTVIALKETLENGPAPTIQYGYGGFEIPILPSYGATAGKLWVERGGVYVNTNIRGGGEYGPAWHQAGLKGKRQIIYDDFQAISEDMIERGITTKEQLGILGGSNGGLLMGVSMVQRPDLYKGIGIGVPLLDMLRYDKLLAGASWVGEYGDPDNPEERPFLEKISPYQNLKADVEYPRPFFFTSTKDDRVHPGHARKMARLMEEYGQEFLYYENIEGGHGAAANLDQAARRLALQYAYFAGELGLIGYDEE</sequence>